<dbReference type="InterPro" id="IPR001509">
    <property type="entry name" value="Epimerase_deHydtase"/>
</dbReference>
<dbReference type="RefSeq" id="WP_118922315.1">
    <property type="nucleotide sequence ID" value="NZ_QXGH01000009.1"/>
</dbReference>
<dbReference type="Proteomes" id="UP000283644">
    <property type="component" value="Unassembled WGS sequence"/>
</dbReference>
<evidence type="ECO:0000313" key="3">
    <source>
        <dbReference type="Proteomes" id="UP000283644"/>
    </source>
</evidence>
<dbReference type="AlphaFoldDB" id="A0A417Y7U7"/>
<feature type="domain" description="NAD-dependent epimerase/dehydratase" evidence="1">
    <location>
        <begin position="6"/>
        <end position="209"/>
    </location>
</feature>
<dbReference type="InterPro" id="IPR036291">
    <property type="entry name" value="NAD(P)-bd_dom_sf"/>
</dbReference>
<dbReference type="GO" id="GO:0004029">
    <property type="term" value="F:aldehyde dehydrogenase (NAD+) activity"/>
    <property type="evidence" value="ECO:0007669"/>
    <property type="project" value="TreeGrafter"/>
</dbReference>
<dbReference type="OrthoDB" id="8205493at2"/>
<accession>A0A417Y7U7</accession>
<dbReference type="EMBL" id="QXGH01000009">
    <property type="protein sequence ID" value="RHW28759.1"/>
    <property type="molecule type" value="Genomic_DNA"/>
</dbReference>
<dbReference type="Pfam" id="PF01370">
    <property type="entry name" value="Epimerase"/>
    <property type="match status" value="1"/>
</dbReference>
<dbReference type="PANTHER" id="PTHR48079">
    <property type="entry name" value="PROTEIN YEEZ"/>
    <property type="match status" value="1"/>
</dbReference>
<dbReference type="SUPFAM" id="SSF51735">
    <property type="entry name" value="NAD(P)-binding Rossmann-fold domains"/>
    <property type="match status" value="1"/>
</dbReference>
<sequence length="310" mass="32829">MNQLHVVTGAGPVGTTVALQLADQGHRVRILTRSGSGPEHPLVERRKADVSKVDSLAEAFADAVAVHHCIHGSRYAAATWRAELLPAEQAILEAAGRAGAVVVFPESLYAYGVVDGTITEDLPRNATIGKPGVRTELLRGRAASTTPTVSVAASDFFGPLVRTAHAGDRMVPTILAGRTMRVVGSLDQPHSFTYVPDLAAAMIRAAADPALWGSVLHAPTAAPVTQRQLIEAFAHAAGVPVPKVGTIPAGLLRLIGLVHGDTRELAEMSFQLTAPFDLDSSRSEERLGLKPTAFDTAVQATVDWWRTQEL</sequence>
<comment type="caution">
    <text evidence="2">The sequence shown here is derived from an EMBL/GenBank/DDBJ whole genome shotgun (WGS) entry which is preliminary data.</text>
</comment>
<name>A0A417Y7U7_9ACTN</name>
<keyword evidence="3" id="KW-1185">Reference proteome</keyword>
<gene>
    <name evidence="2" type="ORF">D0Z08_02600</name>
</gene>
<proteinExistence type="predicted"/>
<reference evidence="2 3" key="1">
    <citation type="submission" date="2018-09" db="EMBL/GenBank/DDBJ databases">
        <title>Genome sequencing of Nocardioides immobilis CCTCC AB 2017083 for comparison to Nocardioides silvaticus.</title>
        <authorList>
            <person name="Li C."/>
            <person name="Wang G."/>
        </authorList>
    </citation>
    <scope>NUCLEOTIDE SEQUENCE [LARGE SCALE GENOMIC DNA]</scope>
    <source>
        <strain evidence="2 3">CCTCC AB 2017083</strain>
    </source>
</reference>
<evidence type="ECO:0000259" key="1">
    <source>
        <dbReference type="Pfam" id="PF01370"/>
    </source>
</evidence>
<organism evidence="2 3">
    <name type="scientific">Nocardioides immobilis</name>
    <dbReference type="NCBI Taxonomy" id="2049295"/>
    <lineage>
        <taxon>Bacteria</taxon>
        <taxon>Bacillati</taxon>
        <taxon>Actinomycetota</taxon>
        <taxon>Actinomycetes</taxon>
        <taxon>Propionibacteriales</taxon>
        <taxon>Nocardioidaceae</taxon>
        <taxon>Nocardioides</taxon>
    </lineage>
</organism>
<protein>
    <submittedName>
        <fullName evidence="2">NAD-dependent epimerase/dehydratase family protein</fullName>
    </submittedName>
</protein>
<dbReference type="PANTHER" id="PTHR48079:SF6">
    <property type="entry name" value="NAD(P)-BINDING DOMAIN-CONTAINING PROTEIN-RELATED"/>
    <property type="match status" value="1"/>
</dbReference>
<dbReference type="Gene3D" id="3.40.50.720">
    <property type="entry name" value="NAD(P)-binding Rossmann-like Domain"/>
    <property type="match status" value="1"/>
</dbReference>
<evidence type="ECO:0000313" key="2">
    <source>
        <dbReference type="EMBL" id="RHW28759.1"/>
    </source>
</evidence>
<dbReference type="InterPro" id="IPR051783">
    <property type="entry name" value="NAD(P)-dependent_oxidoreduct"/>
</dbReference>
<dbReference type="GO" id="GO:0005737">
    <property type="term" value="C:cytoplasm"/>
    <property type="evidence" value="ECO:0007669"/>
    <property type="project" value="TreeGrafter"/>
</dbReference>